<name>A0A098AXU9_DESHA</name>
<dbReference type="Gene3D" id="3.40.50.300">
    <property type="entry name" value="P-loop containing nucleotide triphosphate hydrolases"/>
    <property type="match status" value="1"/>
</dbReference>
<organism evidence="1">
    <name type="scientific">Desulfitobacterium hafniense</name>
    <name type="common">Desulfitobacterium frappieri</name>
    <dbReference type="NCBI Taxonomy" id="49338"/>
    <lineage>
        <taxon>Bacteria</taxon>
        <taxon>Bacillati</taxon>
        <taxon>Bacillota</taxon>
        <taxon>Clostridia</taxon>
        <taxon>Eubacteriales</taxon>
        <taxon>Desulfitobacteriaceae</taxon>
        <taxon>Desulfitobacterium</taxon>
    </lineage>
</organism>
<dbReference type="InterPro" id="IPR027417">
    <property type="entry name" value="P-loop_NTPase"/>
</dbReference>
<gene>
    <name evidence="1" type="ORF">DPCES_1547</name>
</gene>
<accession>A0A098AXU9</accession>
<dbReference type="PANTHER" id="PTHR37816">
    <property type="entry name" value="YALI0E33011P"/>
    <property type="match status" value="1"/>
</dbReference>
<keyword evidence="1" id="KW-0808">Transferase</keyword>
<evidence type="ECO:0000313" key="1">
    <source>
        <dbReference type="EMBL" id="CDX01434.1"/>
    </source>
</evidence>
<dbReference type="EC" id="2.7.1.71" evidence="1"/>
<dbReference type="SUPFAM" id="SSF52540">
    <property type="entry name" value="P-loop containing nucleoside triphosphate hydrolases"/>
    <property type="match status" value="1"/>
</dbReference>
<dbReference type="EMBL" id="LK996017">
    <property type="protein sequence ID" value="CDX01434.1"/>
    <property type="molecule type" value="Genomic_DNA"/>
</dbReference>
<proteinExistence type="predicted"/>
<dbReference type="PRINTS" id="PR01100">
    <property type="entry name" value="SHIKIMTKNASE"/>
</dbReference>
<reference evidence="1" key="1">
    <citation type="submission" date="2014-07" db="EMBL/GenBank/DDBJ databases">
        <authorList>
            <person name="Hornung V.Bastian."/>
        </authorList>
    </citation>
    <scope>NUCLEOTIDE SEQUENCE</scope>
    <source>
        <strain evidence="1">PCE-S</strain>
    </source>
</reference>
<dbReference type="GO" id="GO:0004765">
    <property type="term" value="F:shikimate kinase activity"/>
    <property type="evidence" value="ECO:0007669"/>
    <property type="project" value="UniProtKB-EC"/>
</dbReference>
<dbReference type="InterPro" id="IPR052922">
    <property type="entry name" value="Cytidylate_Kinase-2"/>
</dbReference>
<sequence length="181" mass="20784">MSRGIIVFGANGSGKSTLGRELARILNFKYMDIEDYHFIKSEIPYTVERTREDRLNLMLADIEKSGSFVVSAVVGDFGEEISSRYNFAVFISAPLETRVERIKQRAYEQHGERICEGGDMYEQHLKFVDFVASRLLSRIEQWAKTLVCPVIHIDGTKSISENTELVVEEYLHNLSSKELRR</sequence>
<dbReference type="PANTHER" id="PTHR37816:SF2">
    <property type="entry name" value="DNA TOPOLOGY MODULATION PROTEIN FLAR-RELATED PROTEIN"/>
    <property type="match status" value="1"/>
</dbReference>
<dbReference type="PATRIC" id="fig|49338.4.peg.1665"/>
<dbReference type="AlphaFoldDB" id="A0A098AXU9"/>
<dbReference type="Pfam" id="PF13238">
    <property type="entry name" value="AAA_18"/>
    <property type="match status" value="1"/>
</dbReference>
<protein>
    <submittedName>
        <fullName evidence="1">Addiction module toxin, RelE/StbE</fullName>
        <ecNumber evidence="1">2.7.1.71</ecNumber>
    </submittedName>
</protein>